<dbReference type="PANTHER" id="PTHR46248:SF4">
    <property type="entry name" value="OS01G0147800 PROTEIN"/>
    <property type="match status" value="1"/>
</dbReference>
<feature type="compositionally biased region" description="Basic and acidic residues" evidence="2">
    <location>
        <begin position="279"/>
        <end position="319"/>
    </location>
</feature>
<accession>A0A176W8C5</accession>
<dbReference type="InterPro" id="IPR006869">
    <property type="entry name" value="DUF547"/>
</dbReference>
<evidence type="ECO:0000256" key="2">
    <source>
        <dbReference type="SAM" id="MobiDB-lite"/>
    </source>
</evidence>
<feature type="coiled-coil region" evidence="1">
    <location>
        <begin position="149"/>
        <end position="176"/>
    </location>
</feature>
<feature type="region of interest" description="Disordered" evidence="2">
    <location>
        <begin position="71"/>
        <end position="96"/>
    </location>
</feature>
<reference evidence="5" key="1">
    <citation type="submission" date="2016-03" db="EMBL/GenBank/DDBJ databases">
        <title>Mechanisms controlling the formation of the plant cell surface in tip-growing cells are functionally conserved among land plants.</title>
        <authorList>
            <person name="Honkanen S."/>
            <person name="Jones V.A."/>
            <person name="Morieri G."/>
            <person name="Champion C."/>
            <person name="Hetherington A.J."/>
            <person name="Kelly S."/>
            <person name="Saint-Marcoux D."/>
            <person name="Proust H."/>
            <person name="Prescott H."/>
            <person name="Dolan L."/>
        </authorList>
    </citation>
    <scope>NUCLEOTIDE SEQUENCE [LARGE SCALE GENOMIC DNA]</scope>
    <source>
        <tissue evidence="5">Whole gametophyte</tissue>
    </source>
</reference>
<feature type="compositionally biased region" description="Basic and acidic residues" evidence="2">
    <location>
        <begin position="254"/>
        <end position="265"/>
    </location>
</feature>
<feature type="region of interest" description="Disordered" evidence="2">
    <location>
        <begin position="364"/>
        <end position="383"/>
    </location>
</feature>
<comment type="caution">
    <text evidence="5">The sequence shown here is derived from an EMBL/GenBank/DDBJ whole genome shotgun (WGS) entry which is preliminary data.</text>
</comment>
<feature type="compositionally biased region" description="Polar residues" evidence="2">
    <location>
        <begin position="81"/>
        <end position="90"/>
    </location>
</feature>
<dbReference type="PANTHER" id="PTHR46248">
    <property type="entry name" value="EXPRESSED PROTEIN"/>
    <property type="match status" value="1"/>
</dbReference>
<evidence type="ECO:0000259" key="4">
    <source>
        <dbReference type="Pfam" id="PF14389"/>
    </source>
</evidence>
<dbReference type="AlphaFoldDB" id="A0A176W8C5"/>
<evidence type="ECO:0008006" key="7">
    <source>
        <dbReference type="Google" id="ProtNLM"/>
    </source>
</evidence>
<protein>
    <recommendedName>
        <fullName evidence="7">DUF547 domain-containing protein</fullName>
    </recommendedName>
</protein>
<sequence length="865" mass="95239">MRRGGGHDHAYAAMVAAVYMLDEELSARGIRFCEGAADLCPVVALLLSTEWECHQRSWSWGNVPPVAIGKFSEDGKGHQVSPVSTPASTEGSDDGKLTLKDRRLALEQEVSKLRKKHAQEVNLHKALERALQRPVGVLPRIPSYLPAKIQKLLAEVAVLEEEVIRLEDHVVYLRNELNDEAQQVNSWGTQKQPNNFNAANNAKSHVNDLSKPNHLTKIRLKKDASVPVKEPPVKEVTKEVKDASKFSSTGRKKASTDSKDAKKSDQPVAKLLMSFKSNSSKEGKEDKKDRDHKNEKDHKDNSKEHKDGKESKESSKEPAKTVSPTKSTKSPRRAGATGKSAAPTLTPAPTAVTARKAPVSEVLSRFQGMQQPWKPSGTNAKNNNLLRQFNSLGWNDKQPHLTKQQSTSSPRFNAGSNSSGSWLDRPISALPKADSSSPRAGARNPFSGGSNTRLWEKENLQSSAAAKIASRSPRASKLGFSVDFESSNVDRKSTIASKALLAAVQPASKMAFTSAPKDAPTIEPNRLSEELVKCLVNIYNKLAKVPAADAKGSKSGSKTPVHASASRSNGHKSGEDTAPVTDFYGVCKDHPRDVGPYKHIHEITVDTIDSSGIGSCTALYKKLGSLMEQLEKADLQALSHHEKLAFWINIYNVCMMHAFLERGIPSSPSKVVALMRKAVVNVGGYVLNALTIEHFILRLPCRPKNVRTSPWRHFQRAEAATPTMAFMKNAGMEEIIERSAYGLDWHEPLVTFGLCCGSRSSPALRVYTSAAVEQELETAKREYLQAAVGVNAQDKILLPKLLEWYMRDFAKDMESLLEWQQQMNLRLHHDEQIPQLCRAMACENAVIPDILALTTLLRQTEVVAE</sequence>
<dbReference type="Proteomes" id="UP000077202">
    <property type="component" value="Unassembled WGS sequence"/>
</dbReference>
<dbReference type="Pfam" id="PF14389">
    <property type="entry name" value="Lzipper-MIP1"/>
    <property type="match status" value="1"/>
</dbReference>
<name>A0A176W8C5_MARPO</name>
<feature type="compositionally biased region" description="Polar residues" evidence="2">
    <location>
        <begin position="401"/>
        <end position="421"/>
    </location>
</feature>
<feature type="domain" description="Ternary complex factor MIP1 leucine-zipper" evidence="4">
    <location>
        <begin position="100"/>
        <end position="180"/>
    </location>
</feature>
<organism evidence="5 6">
    <name type="scientific">Marchantia polymorpha subsp. ruderalis</name>
    <dbReference type="NCBI Taxonomy" id="1480154"/>
    <lineage>
        <taxon>Eukaryota</taxon>
        <taxon>Viridiplantae</taxon>
        <taxon>Streptophyta</taxon>
        <taxon>Embryophyta</taxon>
        <taxon>Marchantiophyta</taxon>
        <taxon>Marchantiopsida</taxon>
        <taxon>Marchantiidae</taxon>
        <taxon>Marchantiales</taxon>
        <taxon>Marchantiaceae</taxon>
        <taxon>Marchantia</taxon>
    </lineage>
</organism>
<feature type="region of interest" description="Disordered" evidence="2">
    <location>
        <begin position="549"/>
        <end position="577"/>
    </location>
</feature>
<gene>
    <name evidence="5" type="ORF">AXG93_3114s1010</name>
</gene>
<evidence type="ECO:0000313" key="5">
    <source>
        <dbReference type="EMBL" id="OAE29259.1"/>
    </source>
</evidence>
<feature type="compositionally biased region" description="Low complexity" evidence="2">
    <location>
        <begin position="341"/>
        <end position="354"/>
    </location>
</feature>
<evidence type="ECO:0000259" key="3">
    <source>
        <dbReference type="Pfam" id="PF04784"/>
    </source>
</evidence>
<proteinExistence type="predicted"/>
<feature type="domain" description="DUF547" evidence="3">
    <location>
        <begin position="636"/>
        <end position="784"/>
    </location>
</feature>
<feature type="region of interest" description="Disordered" evidence="2">
    <location>
        <begin position="394"/>
        <end position="453"/>
    </location>
</feature>
<dbReference type="EMBL" id="LVLJ01001478">
    <property type="protein sequence ID" value="OAE29259.1"/>
    <property type="molecule type" value="Genomic_DNA"/>
</dbReference>
<evidence type="ECO:0000313" key="6">
    <source>
        <dbReference type="Proteomes" id="UP000077202"/>
    </source>
</evidence>
<feature type="compositionally biased region" description="Polar residues" evidence="2">
    <location>
        <begin position="187"/>
        <end position="204"/>
    </location>
</feature>
<feature type="compositionally biased region" description="Basic and acidic residues" evidence="2">
    <location>
        <begin position="231"/>
        <end position="244"/>
    </location>
</feature>
<feature type="region of interest" description="Disordered" evidence="2">
    <location>
        <begin position="187"/>
        <end position="358"/>
    </location>
</feature>
<dbReference type="Pfam" id="PF04784">
    <property type="entry name" value="DUF547"/>
    <property type="match status" value="1"/>
</dbReference>
<keyword evidence="6" id="KW-1185">Reference proteome</keyword>
<dbReference type="InterPro" id="IPR025757">
    <property type="entry name" value="MIP1_Leuzipper"/>
</dbReference>
<keyword evidence="1" id="KW-0175">Coiled coil</keyword>
<evidence type="ECO:0000256" key="1">
    <source>
        <dbReference type="SAM" id="Coils"/>
    </source>
</evidence>